<evidence type="ECO:0000256" key="16">
    <source>
        <dbReference type="SAM" id="MobiDB-lite"/>
    </source>
</evidence>
<dbReference type="GO" id="GO:0015891">
    <property type="term" value="P:siderophore transport"/>
    <property type="evidence" value="ECO:0007669"/>
    <property type="project" value="InterPro"/>
</dbReference>
<evidence type="ECO:0000256" key="4">
    <source>
        <dbReference type="ARBA" id="ARBA00022452"/>
    </source>
</evidence>
<gene>
    <name evidence="19" type="ORF">ODI_01068</name>
    <name evidence="20" type="ORF">ODI_R4291</name>
</gene>
<evidence type="ECO:0000256" key="6">
    <source>
        <dbReference type="ARBA" id="ARBA00022692"/>
    </source>
</evidence>
<name>A0A1C3K641_9BURK</name>
<comment type="similarity">
    <text evidence="2 14 15">Belongs to the TonB-dependent receptor family.</text>
</comment>
<evidence type="ECO:0000256" key="5">
    <source>
        <dbReference type="ARBA" id="ARBA00022496"/>
    </source>
</evidence>
<dbReference type="GO" id="GO:0009279">
    <property type="term" value="C:cell outer membrane"/>
    <property type="evidence" value="ECO:0007669"/>
    <property type="project" value="UniProtKB-SubCell"/>
</dbReference>
<feature type="region of interest" description="Disordered" evidence="16">
    <location>
        <begin position="139"/>
        <end position="161"/>
    </location>
</feature>
<evidence type="ECO:0000259" key="18">
    <source>
        <dbReference type="SMART" id="SM00965"/>
    </source>
</evidence>
<dbReference type="PANTHER" id="PTHR32552:SF68">
    <property type="entry name" value="FERRICHROME OUTER MEMBRANE TRANSPORTER_PHAGE RECEPTOR"/>
    <property type="match status" value="1"/>
</dbReference>
<keyword evidence="7 17" id="KW-0732">Signal</keyword>
<dbReference type="InterPro" id="IPR039426">
    <property type="entry name" value="TonB-dep_rcpt-like"/>
</dbReference>
<evidence type="ECO:0000256" key="14">
    <source>
        <dbReference type="PROSITE-ProRule" id="PRU01360"/>
    </source>
</evidence>
<evidence type="ECO:0000256" key="9">
    <source>
        <dbReference type="ARBA" id="ARBA00023065"/>
    </source>
</evidence>
<feature type="compositionally biased region" description="Polar residues" evidence="16">
    <location>
        <begin position="151"/>
        <end position="161"/>
    </location>
</feature>
<dbReference type="InterPro" id="IPR011662">
    <property type="entry name" value="Secretin/TonB_short_N"/>
</dbReference>
<reference evidence="19 21" key="1">
    <citation type="submission" date="2016-06" db="EMBL/GenBank/DDBJ databases">
        <authorList>
            <person name="Kjaerup R.B."/>
            <person name="Dalgaard T.S."/>
            <person name="Juul-Madsen H.R."/>
        </authorList>
    </citation>
    <scope>NUCLEOTIDE SEQUENCE [LARGE SCALE GENOMIC DNA]</scope>
    <source>
        <strain evidence="19">Orrdi1</strain>
    </source>
</reference>
<evidence type="ECO:0000256" key="7">
    <source>
        <dbReference type="ARBA" id="ARBA00022729"/>
    </source>
</evidence>
<protein>
    <submittedName>
        <fullName evidence="19">Ferrichrome-iron receptor</fullName>
    </submittedName>
</protein>
<dbReference type="InterPro" id="IPR000531">
    <property type="entry name" value="Beta-barrel_TonB"/>
</dbReference>
<dbReference type="OrthoDB" id="127311at2"/>
<dbReference type="Gene3D" id="3.55.50.30">
    <property type="match status" value="1"/>
</dbReference>
<dbReference type="GO" id="GO:0038023">
    <property type="term" value="F:signaling receptor activity"/>
    <property type="evidence" value="ECO:0007669"/>
    <property type="project" value="InterPro"/>
</dbReference>
<keyword evidence="11 14" id="KW-0472">Membrane</keyword>
<dbReference type="AlphaFoldDB" id="A0A1C3K641"/>
<dbReference type="EMBL" id="FLRC01000044">
    <property type="protein sequence ID" value="SBT26943.1"/>
    <property type="molecule type" value="Genomic_DNA"/>
</dbReference>
<dbReference type="KEGG" id="odi:ODI_R4291"/>
<keyword evidence="9" id="KW-0406">Ion transport</keyword>
<evidence type="ECO:0000313" key="21">
    <source>
        <dbReference type="Proteomes" id="UP000078558"/>
    </source>
</evidence>
<dbReference type="Pfam" id="PF07715">
    <property type="entry name" value="Plug"/>
    <property type="match status" value="1"/>
</dbReference>
<accession>A0A1C3K641</accession>
<dbReference type="InterPro" id="IPR036942">
    <property type="entry name" value="Beta-barrel_TonB_sf"/>
</dbReference>
<evidence type="ECO:0000256" key="12">
    <source>
        <dbReference type="ARBA" id="ARBA00023170"/>
    </source>
</evidence>
<dbReference type="FunFam" id="2.40.170.20:FF:000005">
    <property type="entry name" value="TonB-dependent siderophore receptor"/>
    <property type="match status" value="1"/>
</dbReference>
<evidence type="ECO:0000313" key="19">
    <source>
        <dbReference type="EMBL" id="SBT26943.1"/>
    </source>
</evidence>
<reference evidence="20 21" key="2">
    <citation type="submission" date="2017-08" db="EMBL/GenBank/DDBJ databases">
        <authorList>
            <person name="de Groot N.N."/>
        </authorList>
    </citation>
    <scope>NUCLEOTIDE SEQUENCE [LARGE SCALE GENOMIC DNA]</scope>
    <source>
        <strain evidence="20">Orrdi1</strain>
    </source>
</reference>
<evidence type="ECO:0000256" key="3">
    <source>
        <dbReference type="ARBA" id="ARBA00022448"/>
    </source>
</evidence>
<dbReference type="EMBL" id="LT907988">
    <property type="protein sequence ID" value="SOE52559.1"/>
    <property type="molecule type" value="Genomic_DNA"/>
</dbReference>
<keyword evidence="3 14" id="KW-0813">Transport</keyword>
<evidence type="ECO:0000256" key="13">
    <source>
        <dbReference type="ARBA" id="ARBA00023237"/>
    </source>
</evidence>
<keyword evidence="4 14" id="KW-1134">Transmembrane beta strand</keyword>
<dbReference type="Proteomes" id="UP000078558">
    <property type="component" value="Chromosome I"/>
</dbReference>
<sequence>MSFLSSSPRQRARTRLLSRALRTAALALPTGLAALPVAPAWAQASARAYAIGPGPLAQVLNQYSAEAGVFVSSPGTLTGGRRSPGVQGSFTVDEGFAALLAGTGLRARQLSDGGYVLHEDAAGGATQLAPVTVTARPESATGPVLGVGATHSATGTKTDTPIIETPQSISVVGAQQIRDQKAQSLQEALGYTPGLMPGIVAKSGMFEDTMSIRGFEANPQTGSYYRDGMRYMINQYNGKQEPYGLERIEVLRGPSSVLYGAAAPGGIVNSVSKRPPSERIGELNLDAGSFDRRQISGDVGGPLDDAGKWSYRLTGLFRESKQFVDYSRDDRTYLAPALTWRPSDATSLTLLANYQRSKTIYPPAVPVTGSLRDNPNGEIPRRRFLGEPNHNTFDLASTSVALLFEHAFDDTLKIRQSLRQYDADLRMRYVLLQGDVDARTQRRVARSARGFDDHTTVFTSDTNVEKRFATGPVAHTVLAGFDYTRSTYNSDRLRGNLPAIDAYNPVYQAGEVVALPWQQRRNKEHRLGIYVQDQLKIHDKVVVLLGGRRDQARAENRLLHAPGSDSSDRDSAFTGRAGMVYLADNGLAPYVSFSQSFEPTSGRDRNDNRYIPSRGRQVEVGVRYQPAGQDMTLSAGVFDLVRKNVFTPDPQDPAFLVQTGEVRSRGIELEARARVTPAVDLIAAYTYTNAKVTASNLPGEKGERFNTPRHVASLWADAHLAQWVAPGVKVGAGLRHVSARPDRPSSGSLGGPGYTLVDVRLGYETGPWAYALNVTNLADKTYIPSICYNGLCDYGEPRRIIGTVSYRW</sequence>
<evidence type="ECO:0000256" key="10">
    <source>
        <dbReference type="ARBA" id="ARBA00023077"/>
    </source>
</evidence>
<evidence type="ECO:0000256" key="15">
    <source>
        <dbReference type="RuleBase" id="RU003357"/>
    </source>
</evidence>
<dbReference type="PROSITE" id="PS52016">
    <property type="entry name" value="TONB_DEPENDENT_REC_3"/>
    <property type="match status" value="1"/>
</dbReference>
<dbReference type="GO" id="GO:0015344">
    <property type="term" value="F:siderophore uptake transmembrane transporter activity"/>
    <property type="evidence" value="ECO:0007669"/>
    <property type="project" value="TreeGrafter"/>
</dbReference>
<evidence type="ECO:0000256" key="17">
    <source>
        <dbReference type="SAM" id="SignalP"/>
    </source>
</evidence>
<evidence type="ECO:0000313" key="20">
    <source>
        <dbReference type="EMBL" id="SOE52559.1"/>
    </source>
</evidence>
<keyword evidence="21" id="KW-1185">Reference proteome</keyword>
<dbReference type="CDD" id="cd01347">
    <property type="entry name" value="ligand_gated_channel"/>
    <property type="match status" value="1"/>
</dbReference>
<proteinExistence type="inferred from homology"/>
<dbReference type="Gene3D" id="2.40.170.20">
    <property type="entry name" value="TonB-dependent receptor, beta-barrel domain"/>
    <property type="match status" value="1"/>
</dbReference>
<evidence type="ECO:0000256" key="11">
    <source>
        <dbReference type="ARBA" id="ARBA00023136"/>
    </source>
</evidence>
<keyword evidence="6 14" id="KW-0812">Transmembrane</keyword>
<feature type="domain" description="Secretin/TonB short N-terminal" evidence="18">
    <location>
        <begin position="69"/>
        <end position="120"/>
    </location>
</feature>
<dbReference type="SUPFAM" id="SSF56935">
    <property type="entry name" value="Porins"/>
    <property type="match status" value="1"/>
</dbReference>
<dbReference type="PANTHER" id="PTHR32552">
    <property type="entry name" value="FERRICHROME IRON RECEPTOR-RELATED"/>
    <property type="match status" value="1"/>
</dbReference>
<dbReference type="Pfam" id="PF00593">
    <property type="entry name" value="TonB_dep_Rec_b-barrel"/>
    <property type="match status" value="1"/>
</dbReference>
<dbReference type="Gene3D" id="2.170.130.10">
    <property type="entry name" value="TonB-dependent receptor, plug domain"/>
    <property type="match status" value="1"/>
</dbReference>
<keyword evidence="12 19" id="KW-0675">Receptor</keyword>
<evidence type="ECO:0000256" key="8">
    <source>
        <dbReference type="ARBA" id="ARBA00023004"/>
    </source>
</evidence>
<evidence type="ECO:0000256" key="2">
    <source>
        <dbReference type="ARBA" id="ARBA00009810"/>
    </source>
</evidence>
<dbReference type="InterPro" id="IPR012910">
    <property type="entry name" value="Plug_dom"/>
</dbReference>
<dbReference type="FunFam" id="2.170.130.10:FF:000001">
    <property type="entry name" value="Catecholate siderophore TonB-dependent receptor"/>
    <property type="match status" value="1"/>
</dbReference>
<dbReference type="RefSeq" id="WP_067757586.1">
    <property type="nucleotide sequence ID" value="NZ_LT907988.1"/>
</dbReference>
<dbReference type="InterPro" id="IPR010105">
    <property type="entry name" value="TonB_sidphr_rcpt"/>
</dbReference>
<dbReference type="NCBIfam" id="TIGR01783">
    <property type="entry name" value="TonB-siderophor"/>
    <property type="match status" value="1"/>
</dbReference>
<evidence type="ECO:0000256" key="1">
    <source>
        <dbReference type="ARBA" id="ARBA00004571"/>
    </source>
</evidence>
<keyword evidence="10 15" id="KW-0798">TonB box</keyword>
<feature type="chain" id="PRO_5015062701" evidence="17">
    <location>
        <begin position="43"/>
        <end position="808"/>
    </location>
</feature>
<comment type="subcellular location">
    <subcellularLocation>
        <location evidence="1 14">Cell outer membrane</location>
        <topology evidence="1 14">Multi-pass membrane protein</topology>
    </subcellularLocation>
</comment>
<organism evidence="19 21">
    <name type="scientific">Orrella dioscoreae</name>
    <dbReference type="NCBI Taxonomy" id="1851544"/>
    <lineage>
        <taxon>Bacteria</taxon>
        <taxon>Pseudomonadati</taxon>
        <taxon>Pseudomonadota</taxon>
        <taxon>Betaproteobacteria</taxon>
        <taxon>Burkholderiales</taxon>
        <taxon>Alcaligenaceae</taxon>
        <taxon>Orrella</taxon>
    </lineage>
</organism>
<dbReference type="STRING" id="1851544.ODI_01068"/>
<feature type="signal peptide" evidence="17">
    <location>
        <begin position="1"/>
        <end position="42"/>
    </location>
</feature>
<keyword evidence="13 14" id="KW-0998">Cell outer membrane</keyword>
<keyword evidence="5" id="KW-0410">Iron transport</keyword>
<dbReference type="SMART" id="SM00965">
    <property type="entry name" value="STN"/>
    <property type="match status" value="1"/>
</dbReference>
<keyword evidence="8" id="KW-0408">Iron</keyword>
<dbReference type="Pfam" id="PF07660">
    <property type="entry name" value="STN"/>
    <property type="match status" value="1"/>
</dbReference>
<dbReference type="InterPro" id="IPR037066">
    <property type="entry name" value="Plug_dom_sf"/>
</dbReference>